<organism evidence="6 7">
    <name type="scientific">Artemia franciscana</name>
    <name type="common">Brine shrimp</name>
    <name type="synonym">Artemia sanfranciscana</name>
    <dbReference type="NCBI Taxonomy" id="6661"/>
    <lineage>
        <taxon>Eukaryota</taxon>
        <taxon>Metazoa</taxon>
        <taxon>Ecdysozoa</taxon>
        <taxon>Arthropoda</taxon>
        <taxon>Crustacea</taxon>
        <taxon>Branchiopoda</taxon>
        <taxon>Anostraca</taxon>
        <taxon>Artemiidae</taxon>
        <taxon>Artemia</taxon>
    </lineage>
</organism>
<comment type="caution">
    <text evidence="6">The sequence shown here is derived from an EMBL/GenBank/DDBJ whole genome shotgun (WGS) entry which is preliminary data.</text>
</comment>
<comment type="subcellular location">
    <subcellularLocation>
        <location evidence="1">Cytoplasm</location>
        <location evidence="1">Cytoskeleton</location>
        <location evidence="1">Microtubule organizing center</location>
        <location evidence="1">Centrosome</location>
        <location evidence="1">Centriole</location>
    </subcellularLocation>
</comment>
<dbReference type="GO" id="GO:0005814">
    <property type="term" value="C:centriole"/>
    <property type="evidence" value="ECO:0007669"/>
    <property type="project" value="UniProtKB-SubCell"/>
</dbReference>
<evidence type="ECO:0000256" key="3">
    <source>
        <dbReference type="ARBA" id="ARBA00023212"/>
    </source>
</evidence>
<evidence type="ECO:0000313" key="7">
    <source>
        <dbReference type="Proteomes" id="UP001187531"/>
    </source>
</evidence>
<reference evidence="6" key="1">
    <citation type="submission" date="2023-07" db="EMBL/GenBank/DDBJ databases">
        <title>Chromosome-level genome assembly of Artemia franciscana.</title>
        <authorList>
            <person name="Jo E."/>
        </authorList>
    </citation>
    <scope>NUCLEOTIDE SEQUENCE</scope>
    <source>
        <tissue evidence="6">Whole body</tissue>
    </source>
</reference>
<name>A0AA88I9I9_ARTSF</name>
<accession>A0AA88I9I9</accession>
<comment type="similarity">
    <text evidence="4">Belongs to the PPP1R35 family.</text>
</comment>
<dbReference type="Pfam" id="PF15503">
    <property type="entry name" value="PPP1R35_C"/>
    <property type="match status" value="1"/>
</dbReference>
<dbReference type="AlphaFoldDB" id="A0AA88I9I9"/>
<proteinExistence type="inferred from homology"/>
<evidence type="ECO:0000256" key="4">
    <source>
        <dbReference type="ARBA" id="ARBA00029452"/>
    </source>
</evidence>
<dbReference type="InterPro" id="IPR029135">
    <property type="entry name" value="PPP1R35_C"/>
</dbReference>
<dbReference type="Proteomes" id="UP001187531">
    <property type="component" value="Unassembled WGS sequence"/>
</dbReference>
<evidence type="ECO:0000313" key="6">
    <source>
        <dbReference type="EMBL" id="KAK2722949.1"/>
    </source>
</evidence>
<keyword evidence="7" id="KW-1185">Reference proteome</keyword>
<dbReference type="EMBL" id="JAVRJZ010000005">
    <property type="protein sequence ID" value="KAK2722948.1"/>
    <property type="molecule type" value="Genomic_DNA"/>
</dbReference>
<sequence>MDEHKHLPVRLVSKKDKTVDLIRLPECQPKRSSLVSDFARSKSSVDSCGEYYQRGLSSSPFSMPRLQSTKLLQKQHEQVLTRPSKLSTNNDQITKAVDGACMNRYLNFPFKDRVFANLPSVEVNIEQIVKKAEFLLNKKAKESRPNFPKRDTEPKLSDYARPYVADVGAAERIEMPDLSEIIKELKTIDKETKLSSDTETNALDFYQDITRHSPISFHP</sequence>
<evidence type="ECO:0000256" key="1">
    <source>
        <dbReference type="ARBA" id="ARBA00004114"/>
    </source>
</evidence>
<keyword evidence="3" id="KW-0206">Cytoskeleton</keyword>
<evidence type="ECO:0000259" key="5">
    <source>
        <dbReference type="Pfam" id="PF15503"/>
    </source>
</evidence>
<gene>
    <name evidence="6" type="ORF">QYM36_003218</name>
</gene>
<dbReference type="EMBL" id="JAVRJZ010000005">
    <property type="protein sequence ID" value="KAK2722949.1"/>
    <property type="molecule type" value="Genomic_DNA"/>
</dbReference>
<protein>
    <recommendedName>
        <fullName evidence="5">Protein phosphatase 1 regulatory subunit 35 C-terminal domain-containing protein</fullName>
    </recommendedName>
</protein>
<evidence type="ECO:0000256" key="2">
    <source>
        <dbReference type="ARBA" id="ARBA00022490"/>
    </source>
</evidence>
<keyword evidence="2" id="KW-0963">Cytoplasm</keyword>
<feature type="domain" description="Protein phosphatase 1 regulatory subunit 35 C-terminal" evidence="5">
    <location>
        <begin position="102"/>
        <end position="162"/>
    </location>
</feature>